<dbReference type="PANTHER" id="PTHR23101">
    <property type="entry name" value="RAB GDP/GTP EXCHANGE FACTOR"/>
    <property type="match status" value="1"/>
</dbReference>
<dbReference type="GO" id="GO:0016192">
    <property type="term" value="P:vesicle-mediated transport"/>
    <property type="evidence" value="ECO:0007669"/>
    <property type="project" value="InterPro"/>
</dbReference>
<evidence type="ECO:0000256" key="3">
    <source>
        <dbReference type="ARBA" id="ARBA00022833"/>
    </source>
</evidence>
<dbReference type="Ensembl" id="ENSATET00000048087.2">
    <property type="protein sequence ID" value="ENSATEP00000040819.1"/>
    <property type="gene ID" value="ENSATEG00000026077.2"/>
</dbReference>
<feature type="compositionally biased region" description="Basic and acidic residues" evidence="4">
    <location>
        <begin position="448"/>
        <end position="470"/>
    </location>
</feature>
<evidence type="ECO:0008006" key="9">
    <source>
        <dbReference type="Google" id="ProtNLM"/>
    </source>
</evidence>
<organism evidence="7 8">
    <name type="scientific">Anabas testudineus</name>
    <name type="common">Climbing perch</name>
    <name type="synonym">Anthias testudineus</name>
    <dbReference type="NCBI Taxonomy" id="64144"/>
    <lineage>
        <taxon>Eukaryota</taxon>
        <taxon>Metazoa</taxon>
        <taxon>Chordata</taxon>
        <taxon>Craniata</taxon>
        <taxon>Vertebrata</taxon>
        <taxon>Euteleostomi</taxon>
        <taxon>Actinopterygii</taxon>
        <taxon>Neopterygii</taxon>
        <taxon>Teleostei</taxon>
        <taxon>Neoteleostei</taxon>
        <taxon>Acanthomorphata</taxon>
        <taxon>Anabantaria</taxon>
        <taxon>Anabantiformes</taxon>
        <taxon>Anabantoidei</taxon>
        <taxon>Anabantidae</taxon>
        <taxon>Anabas</taxon>
    </lineage>
</organism>
<dbReference type="AlphaFoldDB" id="A0A7N5ZYJ3"/>
<evidence type="ECO:0000259" key="6">
    <source>
        <dbReference type="PROSITE" id="PS51205"/>
    </source>
</evidence>
<accession>A0A7N5ZYJ3</accession>
<dbReference type="InParanoid" id="A0A7N5ZYJ3"/>
<dbReference type="Pfam" id="PF02204">
    <property type="entry name" value="VPS9"/>
    <property type="match status" value="1"/>
</dbReference>
<sequence>MLTSKQRGIRVSQEQLLCKNSCGYYGNPAWQGFCSKCWRERARPAGAPTQDPRPSSDGTPPTFSKFEEKKNIEKGRRISTMRRLFWGSPSPPKRQEPSESHTNMLKAYQNLEPGDFTGFLKILRSPPSQRLQSQCTAFLKTIEAYHDLPVQKQSDLVQDFYQSFAEHFNGFPEEQVTQIMEHIEKLIMTRLHKWVFCHDSCDDEQKDLALQRRIRSLNWVTPQMLSVPFPDEETTVTSDPFLPAITAIIEMDAKRAPQDKLVCVTKCSQHVFEVLSTLNSEPANADDFLSGLIYVVLKANPPRLHSNMQYVIRFGLPHSLMAGESGYYFTNLSCAVAFIEKLDGPALNLSPEEFDGFMLRQCAPYVGNKRQQVANDTQHLLEELKGRQEKLDQGVDALSAQLQKWVQSVHSQLDEATTQFGFVQKEIRAQDELSQASTSSSCDVSPQGDDKDQSVLELTVEHAGPKDTDC</sequence>
<dbReference type="SMART" id="SM00259">
    <property type="entry name" value="ZnF_A20"/>
    <property type="match status" value="1"/>
</dbReference>
<dbReference type="GO" id="GO:0005085">
    <property type="term" value="F:guanyl-nucleotide exchange factor activity"/>
    <property type="evidence" value="ECO:0007669"/>
    <property type="project" value="InterPro"/>
</dbReference>
<dbReference type="Proteomes" id="UP000265040">
    <property type="component" value="Chromosome 9"/>
</dbReference>
<gene>
    <name evidence="7" type="primary">ACP2</name>
</gene>
<dbReference type="InterPro" id="IPR002653">
    <property type="entry name" value="Znf_A20"/>
</dbReference>
<dbReference type="InterPro" id="IPR003123">
    <property type="entry name" value="VPS9"/>
</dbReference>
<dbReference type="InterPro" id="IPR037191">
    <property type="entry name" value="VPS9_dom_sf"/>
</dbReference>
<dbReference type="PROSITE" id="PS51036">
    <property type="entry name" value="ZF_A20"/>
    <property type="match status" value="1"/>
</dbReference>
<protein>
    <recommendedName>
        <fullName evidence="9">RAB guanine nucleotide exchange factor (GEF) 1</fullName>
    </recommendedName>
</protein>
<keyword evidence="8" id="KW-1185">Reference proteome</keyword>
<feature type="region of interest" description="Disordered" evidence="4">
    <location>
        <begin position="44"/>
        <end position="71"/>
    </location>
</feature>
<dbReference type="Pfam" id="PF18151">
    <property type="entry name" value="DUF5601"/>
    <property type="match status" value="1"/>
</dbReference>
<proteinExistence type="predicted"/>
<reference evidence="7" key="1">
    <citation type="submission" date="2021-04" db="EMBL/GenBank/DDBJ databases">
        <authorList>
            <consortium name="Wellcome Sanger Institute Data Sharing"/>
        </authorList>
    </citation>
    <scope>NUCLEOTIDE SEQUENCE [LARGE SCALE GENOMIC DNA]</scope>
</reference>
<dbReference type="GO" id="GO:0030139">
    <property type="term" value="C:endocytic vesicle"/>
    <property type="evidence" value="ECO:0007669"/>
    <property type="project" value="TreeGrafter"/>
</dbReference>
<feature type="region of interest" description="Disordered" evidence="4">
    <location>
        <begin position="431"/>
        <end position="470"/>
    </location>
</feature>
<dbReference type="SUPFAM" id="SSF57716">
    <property type="entry name" value="Glucocorticoid receptor-like (DNA-binding domain)"/>
    <property type="match status" value="1"/>
</dbReference>
<evidence type="ECO:0000256" key="1">
    <source>
        <dbReference type="ARBA" id="ARBA00022723"/>
    </source>
</evidence>
<keyword evidence="2" id="KW-0863">Zinc-finger</keyword>
<dbReference type="PANTHER" id="PTHR23101:SF103">
    <property type="entry name" value="RAB5 GDP_GTP EXCHANGE FACTOR"/>
    <property type="match status" value="1"/>
</dbReference>
<dbReference type="GO" id="GO:0003677">
    <property type="term" value="F:DNA binding"/>
    <property type="evidence" value="ECO:0007669"/>
    <property type="project" value="InterPro"/>
</dbReference>
<dbReference type="OrthoDB" id="300289at2759"/>
<dbReference type="SMART" id="SM00167">
    <property type="entry name" value="VPS9"/>
    <property type="match status" value="1"/>
</dbReference>
<keyword evidence="1" id="KW-0479">Metal-binding</keyword>
<keyword evidence="3" id="KW-0862">Zinc</keyword>
<dbReference type="Pfam" id="PF01754">
    <property type="entry name" value="zf-A20"/>
    <property type="match status" value="1"/>
</dbReference>
<dbReference type="InterPro" id="IPR045046">
    <property type="entry name" value="Vps9-like"/>
</dbReference>
<feature type="compositionally biased region" description="Polar residues" evidence="4">
    <location>
        <begin position="432"/>
        <end position="444"/>
    </location>
</feature>
<dbReference type="GO" id="GO:0031267">
    <property type="term" value="F:small GTPase binding"/>
    <property type="evidence" value="ECO:0007669"/>
    <property type="project" value="TreeGrafter"/>
</dbReference>
<dbReference type="GO" id="GO:0005829">
    <property type="term" value="C:cytosol"/>
    <property type="evidence" value="ECO:0007669"/>
    <property type="project" value="TreeGrafter"/>
</dbReference>
<dbReference type="GeneTree" id="ENSGT00940000154540"/>
<feature type="compositionally biased region" description="Polar residues" evidence="4">
    <location>
        <begin position="52"/>
        <end position="62"/>
    </location>
</feature>
<evidence type="ECO:0000313" key="7">
    <source>
        <dbReference type="Ensembl" id="ENSATEP00000040819.1"/>
    </source>
</evidence>
<evidence type="ECO:0000313" key="8">
    <source>
        <dbReference type="Proteomes" id="UP000265040"/>
    </source>
</evidence>
<dbReference type="Gene3D" id="1.20.5.4770">
    <property type="match status" value="1"/>
</dbReference>
<dbReference type="GO" id="GO:0008270">
    <property type="term" value="F:zinc ion binding"/>
    <property type="evidence" value="ECO:0007669"/>
    <property type="project" value="UniProtKB-KW"/>
</dbReference>
<dbReference type="PROSITE" id="PS51205">
    <property type="entry name" value="VPS9"/>
    <property type="match status" value="1"/>
</dbReference>
<dbReference type="SUPFAM" id="SSF109993">
    <property type="entry name" value="VPS9 domain"/>
    <property type="match status" value="1"/>
</dbReference>
<dbReference type="Gene3D" id="1.10.246.120">
    <property type="match status" value="1"/>
</dbReference>
<reference evidence="7" key="2">
    <citation type="submission" date="2025-08" db="UniProtKB">
        <authorList>
            <consortium name="Ensembl"/>
        </authorList>
    </citation>
    <scope>IDENTIFICATION</scope>
</reference>
<dbReference type="InterPro" id="IPR041545">
    <property type="entry name" value="DUF5601"/>
</dbReference>
<name>A0A7N5ZYJ3_ANATE</name>
<evidence type="ECO:0000256" key="2">
    <source>
        <dbReference type="ARBA" id="ARBA00022771"/>
    </source>
</evidence>
<dbReference type="Gene3D" id="1.20.1050.80">
    <property type="entry name" value="VPS9 domain"/>
    <property type="match status" value="1"/>
</dbReference>
<reference evidence="7" key="3">
    <citation type="submission" date="2025-09" db="UniProtKB">
        <authorList>
            <consortium name="Ensembl"/>
        </authorList>
    </citation>
    <scope>IDENTIFICATION</scope>
</reference>
<feature type="domain" description="A20-type" evidence="5">
    <location>
        <begin position="12"/>
        <end position="46"/>
    </location>
</feature>
<feature type="domain" description="VPS9" evidence="6">
    <location>
        <begin position="204"/>
        <end position="348"/>
    </location>
</feature>
<evidence type="ECO:0000259" key="5">
    <source>
        <dbReference type="PROSITE" id="PS51036"/>
    </source>
</evidence>
<evidence type="ECO:0000256" key="4">
    <source>
        <dbReference type="SAM" id="MobiDB-lite"/>
    </source>
</evidence>